<evidence type="ECO:0008006" key="3">
    <source>
        <dbReference type="Google" id="ProtNLM"/>
    </source>
</evidence>
<dbReference type="EMBL" id="QCYY01001898">
    <property type="protein sequence ID" value="ROT74435.1"/>
    <property type="molecule type" value="Genomic_DNA"/>
</dbReference>
<dbReference type="OrthoDB" id="6343044at2759"/>
<comment type="caution">
    <text evidence="1">The sequence shown here is derived from an EMBL/GenBank/DDBJ whole genome shotgun (WGS) entry which is preliminary data.</text>
</comment>
<keyword evidence="2" id="KW-1185">Reference proteome</keyword>
<accession>A0A423TDA5</accession>
<sequence length="453" mass="51622">METQGKWLWKKTETEKFYEPFAISYQLTIVTREPLLEEQVIRALTHCQRKVPILKTCFGERDGDIWIREMTQEIIDYELLPDDTKDADLHDKIQQYSFNKETGPLWCVKLKPEFNVSPDAVFGEGVAGFPHRYSLFLGINHAVTDGTSNVIVCGFIVQILDDILAGKEINDEEQLGIYISDEKTKKAIEEQVALVKGNPELQSKLVADWQVLQGRRSLLKTVFKGVGEEKGRSLYRTQNLDAKTTAAFIKRCRAEGITVNSAFAAIANFTVVDLLVHGGFERDSYSIRSTHVVNARRYLEGDTSQYLGCHIMLLNPIFETPRNFSENFWNSAKSIHEEIHSKIKSGYPLQLEGVSDLVSKTPYCNPIFEFEYTTTNMGDITQKITEGGDHVQVLHLLRTADLCKVPCTCNNFIHTLRGHLTHTIVHNSAYFTPHMAEMFCEKVFHYLRACLEI</sequence>
<protein>
    <recommendedName>
        <fullName evidence="3">Condensation domain-containing protein</fullName>
    </recommendedName>
</protein>
<dbReference type="Proteomes" id="UP000283509">
    <property type="component" value="Unassembled WGS sequence"/>
</dbReference>
<dbReference type="InterPro" id="IPR052058">
    <property type="entry name" value="Alcohol_O-acetyltransferase"/>
</dbReference>
<proteinExistence type="predicted"/>
<dbReference type="AlphaFoldDB" id="A0A423TDA5"/>
<dbReference type="SUPFAM" id="SSF52777">
    <property type="entry name" value="CoA-dependent acyltransferases"/>
    <property type="match status" value="2"/>
</dbReference>
<evidence type="ECO:0000313" key="2">
    <source>
        <dbReference type="Proteomes" id="UP000283509"/>
    </source>
</evidence>
<dbReference type="PANTHER" id="PTHR28037">
    <property type="entry name" value="ALCOHOL O-ACETYLTRANSFERASE 1-RELATED"/>
    <property type="match status" value="1"/>
</dbReference>
<evidence type="ECO:0000313" key="1">
    <source>
        <dbReference type="EMBL" id="ROT74435.1"/>
    </source>
</evidence>
<reference evidence="1 2" key="1">
    <citation type="submission" date="2018-04" db="EMBL/GenBank/DDBJ databases">
        <authorList>
            <person name="Zhang X."/>
            <person name="Yuan J."/>
            <person name="Li F."/>
            <person name="Xiang J."/>
        </authorList>
    </citation>
    <scope>NUCLEOTIDE SEQUENCE [LARGE SCALE GENOMIC DNA]</scope>
    <source>
        <tissue evidence="1">Muscle</tissue>
    </source>
</reference>
<gene>
    <name evidence="1" type="ORF">C7M84_007054</name>
</gene>
<name>A0A423TDA5_PENVA</name>
<dbReference type="InterPro" id="IPR023213">
    <property type="entry name" value="CAT-like_dom_sf"/>
</dbReference>
<organism evidence="1 2">
    <name type="scientific">Penaeus vannamei</name>
    <name type="common">Whiteleg shrimp</name>
    <name type="synonym">Litopenaeus vannamei</name>
    <dbReference type="NCBI Taxonomy" id="6689"/>
    <lineage>
        <taxon>Eukaryota</taxon>
        <taxon>Metazoa</taxon>
        <taxon>Ecdysozoa</taxon>
        <taxon>Arthropoda</taxon>
        <taxon>Crustacea</taxon>
        <taxon>Multicrustacea</taxon>
        <taxon>Malacostraca</taxon>
        <taxon>Eumalacostraca</taxon>
        <taxon>Eucarida</taxon>
        <taxon>Decapoda</taxon>
        <taxon>Dendrobranchiata</taxon>
        <taxon>Penaeoidea</taxon>
        <taxon>Penaeidae</taxon>
        <taxon>Penaeus</taxon>
    </lineage>
</organism>
<dbReference type="Gene3D" id="3.30.559.10">
    <property type="entry name" value="Chloramphenicol acetyltransferase-like domain"/>
    <property type="match status" value="1"/>
</dbReference>
<dbReference type="PANTHER" id="PTHR28037:SF1">
    <property type="entry name" value="ALCOHOL O-ACETYLTRANSFERASE 1-RELATED"/>
    <property type="match status" value="1"/>
</dbReference>
<dbReference type="Gene3D" id="3.30.559.30">
    <property type="entry name" value="Nonribosomal peptide synthetase, condensation domain"/>
    <property type="match status" value="1"/>
</dbReference>
<reference evidence="1 2" key="2">
    <citation type="submission" date="2019-01" db="EMBL/GenBank/DDBJ databases">
        <title>The decoding of complex shrimp genome reveals the adaptation for benthos swimmer, frequently molting mechanism and breeding impact on genome.</title>
        <authorList>
            <person name="Sun Y."/>
            <person name="Gao Y."/>
            <person name="Yu Y."/>
        </authorList>
    </citation>
    <scope>NUCLEOTIDE SEQUENCE [LARGE SCALE GENOMIC DNA]</scope>
    <source>
        <tissue evidence="1">Muscle</tissue>
    </source>
</reference>